<dbReference type="Pfam" id="PF09836">
    <property type="entry name" value="DUF2063"/>
    <property type="match status" value="1"/>
</dbReference>
<name>A0A266Q9B3_9GAMM</name>
<protein>
    <recommendedName>
        <fullName evidence="1">Putative DNA-binding domain-containing protein</fullName>
    </recommendedName>
</protein>
<dbReference type="AlphaFoldDB" id="A0A266Q9B3"/>
<dbReference type="InterPro" id="IPR018640">
    <property type="entry name" value="DUF2063"/>
</dbReference>
<dbReference type="Proteomes" id="UP000216101">
    <property type="component" value="Unassembled WGS sequence"/>
</dbReference>
<proteinExistence type="predicted"/>
<sequence>MRRPEVTTVSLDSLQHRFLNALLDPAAPNSHSINDTLLPGANINASACLAIYQRSYILRLRQCLSEQFPATHYALGADVFNDFADCYLEACPSNSYTLYDLGNRFSAWLEDTRPDRDLPDDQREDWIDFMVDLTRYECELFRLFDAPGHEGSEWPELTAPDDALVLQPCLTIATYGYPVAWYYHEIRAGRTPDFPPKMLSHAVILRRDFQTATFPVTPVQFRFLEMLRDGNKISHALDAIAHWTAKSLELVAHSWQTEVKKAWIVAGFFIGKNE</sequence>
<gene>
    <name evidence="2" type="ORF">CBP51_05165</name>
</gene>
<accession>A0A266Q9B3</accession>
<evidence type="ECO:0000313" key="2">
    <source>
        <dbReference type="EMBL" id="OZY86420.1"/>
    </source>
</evidence>
<dbReference type="Gene3D" id="1.10.150.690">
    <property type="entry name" value="DUF2063"/>
    <property type="match status" value="1"/>
</dbReference>
<dbReference type="InterPro" id="IPR044922">
    <property type="entry name" value="DUF2063_N_sf"/>
</dbReference>
<comment type="caution">
    <text evidence="2">The sequence shown here is derived from an EMBL/GenBank/DDBJ whole genome shotgun (WGS) entry which is preliminary data.</text>
</comment>
<evidence type="ECO:0000259" key="1">
    <source>
        <dbReference type="Pfam" id="PF09836"/>
    </source>
</evidence>
<evidence type="ECO:0000313" key="3">
    <source>
        <dbReference type="Proteomes" id="UP000216101"/>
    </source>
</evidence>
<reference evidence="3" key="1">
    <citation type="submission" date="2017-05" db="EMBL/GenBank/DDBJ databases">
        <authorList>
            <person name="Barney B.M."/>
        </authorList>
    </citation>
    <scope>NUCLEOTIDE SEQUENCE [LARGE SCALE GENOMIC DNA]</scope>
    <source>
        <strain evidence="3">PSBB022</strain>
    </source>
</reference>
<organism evidence="2 3">
    <name type="scientific">Cellvibrio mixtus</name>
    <dbReference type="NCBI Taxonomy" id="39650"/>
    <lineage>
        <taxon>Bacteria</taxon>
        <taxon>Pseudomonadati</taxon>
        <taxon>Pseudomonadota</taxon>
        <taxon>Gammaproteobacteria</taxon>
        <taxon>Cellvibrionales</taxon>
        <taxon>Cellvibrionaceae</taxon>
        <taxon>Cellvibrio</taxon>
    </lineage>
</organism>
<feature type="domain" description="Putative DNA-binding" evidence="1">
    <location>
        <begin position="14"/>
        <end position="109"/>
    </location>
</feature>
<keyword evidence="3" id="KW-1185">Reference proteome</keyword>
<dbReference type="EMBL" id="NHNI01000001">
    <property type="protein sequence ID" value="OZY86420.1"/>
    <property type="molecule type" value="Genomic_DNA"/>
</dbReference>